<dbReference type="EMBL" id="LNRQ01000002">
    <property type="protein sequence ID" value="KZN07678.1"/>
    <property type="molecule type" value="Genomic_DNA"/>
</dbReference>
<protein>
    <submittedName>
        <fullName evidence="2">Uncharacterized protein</fullName>
    </submittedName>
</protein>
<dbReference type="InterPro" id="IPR012438">
    <property type="entry name" value="DUF1639"/>
</dbReference>
<dbReference type="OrthoDB" id="769821at2759"/>
<keyword evidence="4" id="KW-1185">Reference proteome</keyword>
<reference evidence="3" key="2">
    <citation type="submission" date="2022-03" db="EMBL/GenBank/DDBJ databases">
        <title>Draft title - Genomic analysis of global carrot germplasm unveils the trajectory of domestication and the origin of high carotenoid orange carrot.</title>
        <authorList>
            <person name="Iorizzo M."/>
            <person name="Ellison S."/>
            <person name="Senalik D."/>
            <person name="Macko-Podgorni A."/>
            <person name="Grzebelus D."/>
            <person name="Bostan H."/>
            <person name="Rolling W."/>
            <person name="Curaba J."/>
            <person name="Simon P."/>
        </authorList>
    </citation>
    <scope>NUCLEOTIDE SEQUENCE</scope>
    <source>
        <tissue evidence="3">Leaf</tissue>
    </source>
</reference>
<feature type="region of interest" description="Disordered" evidence="1">
    <location>
        <begin position="1"/>
        <end position="73"/>
    </location>
</feature>
<dbReference type="Proteomes" id="UP000077755">
    <property type="component" value="Chromosome 2"/>
</dbReference>
<evidence type="ECO:0000313" key="3">
    <source>
        <dbReference type="EMBL" id="WOG90376.1"/>
    </source>
</evidence>
<evidence type="ECO:0000313" key="4">
    <source>
        <dbReference type="Proteomes" id="UP000077755"/>
    </source>
</evidence>
<sequence>MSSSSKSLHNSAVKPSSPPVSDEPKQPPTPQQAEGVNVGEDEAADLKAQPINLGPKKPCMPGGDVGGPSRSVRRLREKKEKLRVSLTEEEIEEDLYSMMGGIATRKTNKRPQSVQKDIDKLFPGSELEGISADIYRTRRGL</sequence>
<feature type="compositionally biased region" description="Polar residues" evidence="1">
    <location>
        <begin position="1"/>
        <end position="14"/>
    </location>
</feature>
<evidence type="ECO:0000313" key="2">
    <source>
        <dbReference type="EMBL" id="KZN07678.1"/>
    </source>
</evidence>
<dbReference type="Pfam" id="PF07797">
    <property type="entry name" value="DUF1639"/>
    <property type="match status" value="1"/>
</dbReference>
<evidence type="ECO:0000256" key="1">
    <source>
        <dbReference type="SAM" id="MobiDB-lite"/>
    </source>
</evidence>
<organism evidence="2">
    <name type="scientific">Daucus carota subsp. sativus</name>
    <name type="common">Carrot</name>
    <dbReference type="NCBI Taxonomy" id="79200"/>
    <lineage>
        <taxon>Eukaryota</taxon>
        <taxon>Viridiplantae</taxon>
        <taxon>Streptophyta</taxon>
        <taxon>Embryophyta</taxon>
        <taxon>Tracheophyta</taxon>
        <taxon>Spermatophyta</taxon>
        <taxon>Magnoliopsida</taxon>
        <taxon>eudicotyledons</taxon>
        <taxon>Gunneridae</taxon>
        <taxon>Pentapetalae</taxon>
        <taxon>asterids</taxon>
        <taxon>campanulids</taxon>
        <taxon>Apiales</taxon>
        <taxon>Apiaceae</taxon>
        <taxon>Apioideae</taxon>
        <taxon>Scandiceae</taxon>
        <taxon>Daucinae</taxon>
        <taxon>Daucus</taxon>
        <taxon>Daucus sect. Daucus</taxon>
    </lineage>
</organism>
<dbReference type="PANTHER" id="PTHR33130:SF43">
    <property type="entry name" value="OS01G0688600 PROTEIN"/>
    <property type="match status" value="1"/>
</dbReference>
<dbReference type="Gramene" id="KZN07678">
    <property type="protein sequence ID" value="KZN07678"/>
    <property type="gene ID" value="DCAR_008515"/>
</dbReference>
<dbReference type="PANTHER" id="PTHR33130">
    <property type="entry name" value="PUTATIVE (DUF1639)-RELATED"/>
    <property type="match status" value="1"/>
</dbReference>
<name>A0A166FE68_DAUCS</name>
<reference evidence="2" key="1">
    <citation type="journal article" date="2016" name="Nat. Genet.">
        <title>A high-quality carrot genome assembly provides new insights into carotenoid accumulation and asterid genome evolution.</title>
        <authorList>
            <person name="Iorizzo M."/>
            <person name="Ellison S."/>
            <person name="Senalik D."/>
            <person name="Zeng P."/>
            <person name="Satapoomin P."/>
            <person name="Huang J."/>
            <person name="Bowman M."/>
            <person name="Iovene M."/>
            <person name="Sanseverino W."/>
            <person name="Cavagnaro P."/>
            <person name="Yildiz M."/>
            <person name="Macko-Podgorni A."/>
            <person name="Moranska E."/>
            <person name="Grzebelus E."/>
            <person name="Grzebelus D."/>
            <person name="Ashrafi H."/>
            <person name="Zheng Z."/>
            <person name="Cheng S."/>
            <person name="Spooner D."/>
            <person name="Van Deynze A."/>
            <person name="Simon P."/>
        </authorList>
    </citation>
    <scope>NUCLEOTIDE SEQUENCE [LARGE SCALE GENOMIC DNA]</scope>
    <source>
        <tissue evidence="2">Leaf</tissue>
    </source>
</reference>
<dbReference type="EMBL" id="CP093344">
    <property type="protein sequence ID" value="WOG90376.1"/>
    <property type="molecule type" value="Genomic_DNA"/>
</dbReference>
<gene>
    <name evidence="2" type="ORF">DCAR_008515</name>
    <name evidence="3" type="ORF">DCAR_0209620</name>
</gene>
<dbReference type="STRING" id="79200.A0A166FE68"/>
<accession>A0A166FE68</accession>
<dbReference type="AlphaFoldDB" id="A0A166FE68"/>
<proteinExistence type="predicted"/>